<dbReference type="InterPro" id="IPR011856">
    <property type="entry name" value="tRNA_endonuc-like_dom_sf"/>
</dbReference>
<gene>
    <name evidence="5" type="ORF">JKK62_13590</name>
</gene>
<feature type="domain" description="VRR-NUC" evidence="4">
    <location>
        <begin position="2"/>
        <end position="107"/>
    </location>
</feature>
<keyword evidence="3" id="KW-0378">Hydrolase</keyword>
<dbReference type="InterPro" id="IPR014883">
    <property type="entry name" value="VRR_NUC"/>
</dbReference>
<dbReference type="Gene3D" id="3.40.1350.10">
    <property type="match status" value="1"/>
</dbReference>
<keyword evidence="2" id="KW-0540">Nuclease</keyword>
<evidence type="ECO:0000256" key="1">
    <source>
        <dbReference type="ARBA" id="ARBA00001946"/>
    </source>
</evidence>
<sequence length="118" mass="13529">MTEEHRIQNEIRLNTPDCVLFRTNAGDFWQGKVIYSKIYKQNILINIRKIEGLPEGYSDLSGVRISDGKAVFIEVKTPTGRPTKQQRNFINKMREYGAVAGICRSVKDAVQLITKERN</sequence>
<keyword evidence="6" id="KW-1185">Reference proteome</keyword>
<comment type="caution">
    <text evidence="5">The sequence shown here is derived from an EMBL/GenBank/DDBJ whole genome shotgun (WGS) entry which is preliminary data.</text>
</comment>
<evidence type="ECO:0000259" key="4">
    <source>
        <dbReference type="SMART" id="SM00990"/>
    </source>
</evidence>
<evidence type="ECO:0000313" key="5">
    <source>
        <dbReference type="EMBL" id="MBK6089660.1"/>
    </source>
</evidence>
<reference evidence="5" key="1">
    <citation type="submission" date="2021-01" db="EMBL/GenBank/DDBJ databases">
        <title>Genome public.</title>
        <authorList>
            <person name="Liu C."/>
            <person name="Sun Q."/>
        </authorList>
    </citation>
    <scope>NUCLEOTIDE SEQUENCE</scope>
    <source>
        <strain evidence="5">M6</strain>
    </source>
</reference>
<name>A0A934WTI2_9FIRM</name>
<dbReference type="Proteomes" id="UP000633365">
    <property type="component" value="Unassembled WGS sequence"/>
</dbReference>
<dbReference type="EMBL" id="JAEQMG010000145">
    <property type="protein sequence ID" value="MBK6089660.1"/>
    <property type="molecule type" value="Genomic_DNA"/>
</dbReference>
<proteinExistence type="predicted"/>
<dbReference type="GO" id="GO:0003676">
    <property type="term" value="F:nucleic acid binding"/>
    <property type="evidence" value="ECO:0007669"/>
    <property type="project" value="InterPro"/>
</dbReference>
<accession>A0A934WTI2</accession>
<dbReference type="Pfam" id="PF08774">
    <property type="entry name" value="VRR_NUC"/>
    <property type="match status" value="1"/>
</dbReference>
<dbReference type="AlphaFoldDB" id="A0A934WTI2"/>
<comment type="cofactor">
    <cofactor evidence="1">
        <name>Mg(2+)</name>
        <dbReference type="ChEBI" id="CHEBI:18420"/>
    </cofactor>
</comment>
<organism evidence="5 6">
    <name type="scientific">Ruminococcus difficilis</name>
    <dbReference type="NCBI Taxonomy" id="2763069"/>
    <lineage>
        <taxon>Bacteria</taxon>
        <taxon>Bacillati</taxon>
        <taxon>Bacillota</taxon>
        <taxon>Clostridia</taxon>
        <taxon>Eubacteriales</taxon>
        <taxon>Oscillospiraceae</taxon>
        <taxon>Ruminococcus</taxon>
    </lineage>
</organism>
<protein>
    <submittedName>
        <fullName evidence="5">VRR-NUC domain-containing protein</fullName>
    </submittedName>
</protein>
<evidence type="ECO:0000256" key="2">
    <source>
        <dbReference type="ARBA" id="ARBA00022722"/>
    </source>
</evidence>
<dbReference type="SMART" id="SM00990">
    <property type="entry name" value="VRR_NUC"/>
    <property type="match status" value="1"/>
</dbReference>
<dbReference type="GO" id="GO:0004518">
    <property type="term" value="F:nuclease activity"/>
    <property type="evidence" value="ECO:0007669"/>
    <property type="project" value="UniProtKB-KW"/>
</dbReference>
<dbReference type="RefSeq" id="WP_201428366.1">
    <property type="nucleotide sequence ID" value="NZ_JAEQMG010000145.1"/>
</dbReference>
<dbReference type="GO" id="GO:0016788">
    <property type="term" value="F:hydrolase activity, acting on ester bonds"/>
    <property type="evidence" value="ECO:0007669"/>
    <property type="project" value="InterPro"/>
</dbReference>
<evidence type="ECO:0000313" key="6">
    <source>
        <dbReference type="Proteomes" id="UP000633365"/>
    </source>
</evidence>
<evidence type="ECO:0000256" key="3">
    <source>
        <dbReference type="ARBA" id="ARBA00022801"/>
    </source>
</evidence>